<evidence type="ECO:0000313" key="3">
    <source>
        <dbReference type="EMBL" id="KAF5941148.1"/>
    </source>
</evidence>
<protein>
    <recommendedName>
        <fullName evidence="2">Prohibitin</fullName>
    </recommendedName>
</protein>
<name>A0A7J7GP24_CAMSI</name>
<comment type="caution">
    <text evidence="3">The sequence shown here is derived from an EMBL/GenBank/DDBJ whole genome shotgun (WGS) entry which is preliminary data.</text>
</comment>
<comment type="similarity">
    <text evidence="1 2">Belongs to the prohibitin family.</text>
</comment>
<dbReference type="CDD" id="cd03401">
    <property type="entry name" value="SPFH_prohibitin"/>
    <property type="match status" value="1"/>
</dbReference>
<dbReference type="Gene3D" id="3.30.479.30">
    <property type="entry name" value="Band 7 domain"/>
    <property type="match status" value="1"/>
</dbReference>
<dbReference type="PANTHER" id="PTHR23222">
    <property type="entry name" value="PROHIBITIN"/>
    <property type="match status" value="1"/>
</dbReference>
<keyword evidence="2" id="KW-0472">Membrane</keyword>
<proteinExistence type="inferred from homology"/>
<evidence type="ECO:0000256" key="2">
    <source>
        <dbReference type="RuleBase" id="RU366048"/>
    </source>
</evidence>
<dbReference type="PANTHER" id="PTHR23222:SF0">
    <property type="entry name" value="PROHIBITIN 1"/>
    <property type="match status" value="1"/>
</dbReference>
<dbReference type="InterPro" id="IPR000163">
    <property type="entry name" value="Prohibitin"/>
</dbReference>
<evidence type="ECO:0000313" key="4">
    <source>
        <dbReference type="Proteomes" id="UP000593564"/>
    </source>
</evidence>
<gene>
    <name evidence="3" type="ORF">HYC85_022315</name>
</gene>
<dbReference type="SUPFAM" id="SSF117892">
    <property type="entry name" value="Band 7/SPFH domain"/>
    <property type="match status" value="1"/>
</dbReference>
<dbReference type="Proteomes" id="UP000593564">
    <property type="component" value="Unassembled WGS sequence"/>
</dbReference>
<keyword evidence="2" id="KW-0496">Mitochondrion</keyword>
<dbReference type="GO" id="GO:0005743">
    <property type="term" value="C:mitochondrial inner membrane"/>
    <property type="evidence" value="ECO:0007669"/>
    <property type="project" value="UniProtKB-SubCell"/>
</dbReference>
<dbReference type="GO" id="GO:0007005">
    <property type="term" value="P:mitochondrion organization"/>
    <property type="evidence" value="ECO:0007669"/>
    <property type="project" value="TreeGrafter"/>
</dbReference>
<dbReference type="EMBL" id="JACBKZ010000010">
    <property type="protein sequence ID" value="KAF5941148.1"/>
    <property type="molecule type" value="Genomic_DNA"/>
</dbReference>
<reference evidence="4" key="1">
    <citation type="journal article" date="2020" name="Nat. Commun.">
        <title>Genome assembly of wild tea tree DASZ reveals pedigree and selection history of tea varieties.</title>
        <authorList>
            <person name="Zhang W."/>
            <person name="Zhang Y."/>
            <person name="Qiu H."/>
            <person name="Guo Y."/>
            <person name="Wan H."/>
            <person name="Zhang X."/>
            <person name="Scossa F."/>
            <person name="Alseekh S."/>
            <person name="Zhang Q."/>
            <person name="Wang P."/>
            <person name="Xu L."/>
            <person name="Schmidt M.H."/>
            <person name="Jia X."/>
            <person name="Li D."/>
            <person name="Zhu A."/>
            <person name="Guo F."/>
            <person name="Chen W."/>
            <person name="Ni D."/>
            <person name="Usadel B."/>
            <person name="Fernie A.R."/>
            <person name="Wen W."/>
        </authorList>
    </citation>
    <scope>NUCLEOTIDE SEQUENCE [LARGE SCALE GENOMIC DNA]</scope>
    <source>
        <strain evidence="4">cv. G240</strain>
    </source>
</reference>
<dbReference type="InterPro" id="IPR036013">
    <property type="entry name" value="Band_7/SPFH_dom_sf"/>
</dbReference>
<reference evidence="3 4" key="2">
    <citation type="submission" date="2020-07" db="EMBL/GenBank/DDBJ databases">
        <title>Genome assembly of wild tea tree DASZ reveals pedigree and selection history of tea varieties.</title>
        <authorList>
            <person name="Zhang W."/>
        </authorList>
    </citation>
    <scope>NUCLEOTIDE SEQUENCE [LARGE SCALE GENOMIC DNA]</scope>
    <source>
        <strain evidence="4">cv. G240</strain>
        <tissue evidence="3">Leaf</tissue>
    </source>
</reference>
<organism evidence="3 4">
    <name type="scientific">Camellia sinensis</name>
    <name type="common">Tea plant</name>
    <name type="synonym">Thea sinensis</name>
    <dbReference type="NCBI Taxonomy" id="4442"/>
    <lineage>
        <taxon>Eukaryota</taxon>
        <taxon>Viridiplantae</taxon>
        <taxon>Streptophyta</taxon>
        <taxon>Embryophyta</taxon>
        <taxon>Tracheophyta</taxon>
        <taxon>Spermatophyta</taxon>
        <taxon>Magnoliopsida</taxon>
        <taxon>eudicotyledons</taxon>
        <taxon>Gunneridae</taxon>
        <taxon>Pentapetalae</taxon>
        <taxon>asterids</taxon>
        <taxon>Ericales</taxon>
        <taxon>Theaceae</taxon>
        <taxon>Camellia</taxon>
    </lineage>
</organism>
<evidence type="ECO:0000256" key="1">
    <source>
        <dbReference type="ARBA" id="ARBA00009658"/>
    </source>
</evidence>
<comment type="subcellular location">
    <subcellularLocation>
        <location evidence="2">Mitochondrion inner membrane</location>
    </subcellularLocation>
</comment>
<keyword evidence="4" id="KW-1185">Reference proteome</keyword>
<dbReference type="AlphaFoldDB" id="A0A7J7GP24"/>
<sequence>MAPKAFIFDIRTHPHTFSSIFGTKDLQMVNLTLLLKAVVAQFNADQLFTERPSVSALVCESLVHRAKDFNIVLDDVTIMHLSYGTEISKAVAQQETERSKFVVAKAEQEIGFDRAAIIRAEGESEAAKLISDATAAAGLGLIELGKIEALREIAATLAKTPNVAHLPNANMLLGLNPSMLGFMLLALIWRFDFPPFMVLIIAILNDGKNTCMIVSLLGFRLSRSSDIIFTSFPTCQ</sequence>
<accession>A0A7J7GP24</accession>
<keyword evidence="2" id="KW-0999">Mitochondrion inner membrane</keyword>